<dbReference type="PANTHER" id="PTHR30012:SF7">
    <property type="entry name" value="PROTEIN TRANSPORT PROTEIN HOFC HOMOLOG"/>
    <property type="match status" value="1"/>
</dbReference>
<comment type="caution">
    <text evidence="12">The sequence shown here is derived from an EMBL/GenBank/DDBJ whole genome shotgun (WGS) entry which is preliminary data.</text>
</comment>
<evidence type="ECO:0000256" key="3">
    <source>
        <dbReference type="ARBA" id="ARBA00022448"/>
    </source>
</evidence>
<comment type="subcellular location">
    <subcellularLocation>
        <location evidence="1 9">Cell inner membrane</location>
        <topology evidence="1 9">Multi-pass membrane protein</topology>
    </subcellularLocation>
</comment>
<evidence type="ECO:0000313" key="13">
    <source>
        <dbReference type="Proteomes" id="UP000175669"/>
    </source>
</evidence>
<evidence type="ECO:0000259" key="11">
    <source>
        <dbReference type="Pfam" id="PF00482"/>
    </source>
</evidence>
<keyword evidence="3 9" id="KW-0813">Transport</keyword>
<dbReference type="PANTHER" id="PTHR30012">
    <property type="entry name" value="GENERAL SECRETION PATHWAY PROTEIN"/>
    <property type="match status" value="1"/>
</dbReference>
<protein>
    <recommendedName>
        <fullName evidence="11">Type II secretion system protein GspF domain-containing protein</fullName>
    </recommendedName>
</protein>
<evidence type="ECO:0000256" key="4">
    <source>
        <dbReference type="ARBA" id="ARBA00022475"/>
    </source>
</evidence>
<dbReference type="PRINTS" id="PR00812">
    <property type="entry name" value="BCTERIALGSPF"/>
</dbReference>
<dbReference type="InterPro" id="IPR001992">
    <property type="entry name" value="T2SS_GspF/T4SS_PilC_CS"/>
</dbReference>
<evidence type="ECO:0000256" key="1">
    <source>
        <dbReference type="ARBA" id="ARBA00004429"/>
    </source>
</evidence>
<proteinExistence type="inferred from homology"/>
<feature type="domain" description="Type II secretion system protein GspF" evidence="11">
    <location>
        <begin position="219"/>
        <end position="340"/>
    </location>
</feature>
<name>A0A1E8CFE4_9GAMM</name>
<dbReference type="InterPro" id="IPR018076">
    <property type="entry name" value="T2SS_GspF_dom"/>
</dbReference>
<feature type="transmembrane region" description="Helical" evidence="10">
    <location>
        <begin position="321"/>
        <end position="342"/>
    </location>
</feature>
<dbReference type="RefSeq" id="WP_070119065.1">
    <property type="nucleotide sequence ID" value="NZ_MASR01000003.1"/>
</dbReference>
<dbReference type="FunFam" id="1.20.81.30:FF:000001">
    <property type="entry name" value="Type II secretion system protein F"/>
    <property type="match status" value="2"/>
</dbReference>
<keyword evidence="13" id="KW-1185">Reference proteome</keyword>
<comment type="similarity">
    <text evidence="2 9">Belongs to the GSP F family.</text>
</comment>
<evidence type="ECO:0000256" key="8">
    <source>
        <dbReference type="ARBA" id="ARBA00023136"/>
    </source>
</evidence>
<keyword evidence="8 10" id="KW-0472">Membrane</keyword>
<keyword evidence="7 10" id="KW-1133">Transmembrane helix</keyword>
<dbReference type="STRING" id="1524254.PHACT_14855"/>
<dbReference type="PROSITE" id="PS00874">
    <property type="entry name" value="T2SP_F"/>
    <property type="match status" value="1"/>
</dbReference>
<gene>
    <name evidence="12" type="ORF">PHACT_14855</name>
</gene>
<dbReference type="Proteomes" id="UP000175669">
    <property type="component" value="Unassembled WGS sequence"/>
</dbReference>
<evidence type="ECO:0000256" key="9">
    <source>
        <dbReference type="RuleBase" id="RU003923"/>
    </source>
</evidence>
<keyword evidence="6 9" id="KW-0812">Transmembrane</keyword>
<organism evidence="12 13">
    <name type="scientific">Pseudohongiella acticola</name>
    <dbReference type="NCBI Taxonomy" id="1524254"/>
    <lineage>
        <taxon>Bacteria</taxon>
        <taxon>Pseudomonadati</taxon>
        <taxon>Pseudomonadota</taxon>
        <taxon>Gammaproteobacteria</taxon>
        <taxon>Pseudomonadales</taxon>
        <taxon>Pseudohongiellaceae</taxon>
        <taxon>Pseudohongiella</taxon>
    </lineage>
</organism>
<evidence type="ECO:0000256" key="5">
    <source>
        <dbReference type="ARBA" id="ARBA00022519"/>
    </source>
</evidence>
<evidence type="ECO:0000256" key="7">
    <source>
        <dbReference type="ARBA" id="ARBA00022989"/>
    </source>
</evidence>
<sequence>MSGPRIKAFDITLLTQQTANMVKAGLPLLQALTIVAAGSEHQRVRHLLSALRDRIATGGSFNEALAEHPGHFNCLFVSLVSIGEHTGTLATALERVATCRQRDDTVIRQVKKAMAYPLAVLATAIAVTAVLLIKVVPQFAATFADLGAPLPALTQSVLALSDLVIRFGWLWLILVTVTVFGSCHLVRTHSGAQLLFHRLLICTPALGALLSTAALARICRTLATTVAAGLPIMEALKLSADAAGNRVYERACLDIIIDIEQGQSLAFSIRKTDLFPVMMTQLTNAGEESGTLDTMLERCADHYERSVNDLLEGLTGLLEPLIMAMLGLFVGGLMVAMYLPIFRLGAVL</sequence>
<reference evidence="13" key="1">
    <citation type="submission" date="2016-07" db="EMBL/GenBank/DDBJ databases">
        <authorList>
            <person name="Florea S."/>
            <person name="Webb J.S."/>
            <person name="Jaromczyk J."/>
            <person name="Schardl C.L."/>
        </authorList>
    </citation>
    <scope>NUCLEOTIDE SEQUENCE [LARGE SCALE GENOMIC DNA]</scope>
    <source>
        <strain evidence="13">KCTC 42131</strain>
    </source>
</reference>
<feature type="transmembrane region" description="Helical" evidence="10">
    <location>
        <begin position="118"/>
        <end position="143"/>
    </location>
</feature>
<dbReference type="AlphaFoldDB" id="A0A1E8CFE4"/>
<dbReference type="GO" id="GO:0005886">
    <property type="term" value="C:plasma membrane"/>
    <property type="evidence" value="ECO:0007669"/>
    <property type="project" value="UniProtKB-SubCell"/>
</dbReference>
<dbReference type="Gene3D" id="1.20.81.30">
    <property type="entry name" value="Type II secretion system (T2SS), domain F"/>
    <property type="match status" value="2"/>
</dbReference>
<dbReference type="InterPro" id="IPR003004">
    <property type="entry name" value="GspF/PilC"/>
</dbReference>
<keyword evidence="4" id="KW-1003">Cell membrane</keyword>
<dbReference type="GO" id="GO:0015628">
    <property type="term" value="P:protein secretion by the type II secretion system"/>
    <property type="evidence" value="ECO:0007669"/>
    <property type="project" value="TreeGrafter"/>
</dbReference>
<dbReference type="InterPro" id="IPR042094">
    <property type="entry name" value="T2SS_GspF_sf"/>
</dbReference>
<keyword evidence="5" id="KW-0997">Cell inner membrane</keyword>
<evidence type="ECO:0000256" key="2">
    <source>
        <dbReference type="ARBA" id="ARBA00005745"/>
    </source>
</evidence>
<dbReference type="Pfam" id="PF00482">
    <property type="entry name" value="T2SSF"/>
    <property type="match status" value="2"/>
</dbReference>
<evidence type="ECO:0000313" key="12">
    <source>
        <dbReference type="EMBL" id="OFE11129.1"/>
    </source>
</evidence>
<feature type="transmembrane region" description="Helical" evidence="10">
    <location>
        <begin position="195"/>
        <end position="216"/>
    </location>
</feature>
<dbReference type="EMBL" id="MASR01000003">
    <property type="protein sequence ID" value="OFE11129.1"/>
    <property type="molecule type" value="Genomic_DNA"/>
</dbReference>
<evidence type="ECO:0000256" key="6">
    <source>
        <dbReference type="ARBA" id="ARBA00022692"/>
    </source>
</evidence>
<feature type="transmembrane region" description="Helical" evidence="10">
    <location>
        <begin position="163"/>
        <end position="183"/>
    </location>
</feature>
<feature type="domain" description="Type II secretion system protein GspF" evidence="11">
    <location>
        <begin position="15"/>
        <end position="137"/>
    </location>
</feature>
<accession>A0A1E8CFE4</accession>
<evidence type="ECO:0000256" key="10">
    <source>
        <dbReference type="SAM" id="Phobius"/>
    </source>
</evidence>